<evidence type="ECO:0000313" key="2">
    <source>
        <dbReference type="Proteomes" id="UP001162992"/>
    </source>
</evidence>
<evidence type="ECO:0000313" key="1">
    <source>
        <dbReference type="EMBL" id="KAJ7529413.1"/>
    </source>
</evidence>
<name>A0ACC2BI33_DIPCM</name>
<comment type="caution">
    <text evidence="1">The sequence shown here is derived from an EMBL/GenBank/DDBJ whole genome shotgun (WGS) entry which is preliminary data.</text>
</comment>
<dbReference type="EMBL" id="CM055106">
    <property type="protein sequence ID" value="KAJ7529413.1"/>
    <property type="molecule type" value="Genomic_DNA"/>
</dbReference>
<organism evidence="1 2">
    <name type="scientific">Diphasiastrum complanatum</name>
    <name type="common">Issler's clubmoss</name>
    <name type="synonym">Lycopodium complanatum</name>
    <dbReference type="NCBI Taxonomy" id="34168"/>
    <lineage>
        <taxon>Eukaryota</taxon>
        <taxon>Viridiplantae</taxon>
        <taxon>Streptophyta</taxon>
        <taxon>Embryophyta</taxon>
        <taxon>Tracheophyta</taxon>
        <taxon>Lycopodiopsida</taxon>
        <taxon>Lycopodiales</taxon>
        <taxon>Lycopodiaceae</taxon>
        <taxon>Lycopodioideae</taxon>
        <taxon>Diphasiastrum</taxon>
    </lineage>
</organism>
<gene>
    <name evidence="1" type="ORF">O6H91_15G048800</name>
</gene>
<accession>A0ACC2BI33</accession>
<reference evidence="2" key="1">
    <citation type="journal article" date="2024" name="Proc. Natl. Acad. Sci. U.S.A.">
        <title>Extraordinary preservation of gene collinearity over three hundred million years revealed in homosporous lycophytes.</title>
        <authorList>
            <person name="Li C."/>
            <person name="Wickell D."/>
            <person name="Kuo L.Y."/>
            <person name="Chen X."/>
            <person name="Nie B."/>
            <person name="Liao X."/>
            <person name="Peng D."/>
            <person name="Ji J."/>
            <person name="Jenkins J."/>
            <person name="Williams M."/>
            <person name="Shu S."/>
            <person name="Plott C."/>
            <person name="Barry K."/>
            <person name="Rajasekar S."/>
            <person name="Grimwood J."/>
            <person name="Han X."/>
            <person name="Sun S."/>
            <person name="Hou Z."/>
            <person name="He W."/>
            <person name="Dai G."/>
            <person name="Sun C."/>
            <person name="Schmutz J."/>
            <person name="Leebens-Mack J.H."/>
            <person name="Li F.W."/>
            <person name="Wang L."/>
        </authorList>
    </citation>
    <scope>NUCLEOTIDE SEQUENCE [LARGE SCALE GENOMIC DNA]</scope>
    <source>
        <strain evidence="2">cv. PW_Plant_1</strain>
    </source>
</reference>
<sequence length="113" mass="13636">MELECKKLHARKFPLRSFVDFKFIATVFSCISYQSKRNFFHRKCLLCIYIRKLFLTYFSNDLWTLIVFLFFLWLVAMLIDLPSLTKKSFGYHFHSWMMAITWSILAQENLSSL</sequence>
<keyword evidence="2" id="KW-1185">Reference proteome</keyword>
<proteinExistence type="predicted"/>
<protein>
    <submittedName>
        <fullName evidence="1">Uncharacterized protein</fullName>
    </submittedName>
</protein>
<dbReference type="Proteomes" id="UP001162992">
    <property type="component" value="Chromosome 15"/>
</dbReference>